<sequence>MPYLYLRDVKRYIFFGGLSVPRSKTSKEKESPTGAIYRPDVFLQTHKVTPDDNPSSSKSLAAAKLALVKEAYDKDPSAQKCLGTDDVTKIFLASEFMKAKLQEEKKKNEALKAQLDAQRQKNNTGIHDQISNSSYKQDIGVLAAPSSFGLCCLRNLRKKPVALAYVDTKQLIDDDHDCMLVEIIEPSVMLCDIDDVVLQDVPIGEFIRWPKAYVTVRRAIKLGR</sequence>
<keyword evidence="1" id="KW-0175">Coiled coil</keyword>
<comment type="caution">
    <text evidence="2">The sequence shown here is derived from an EMBL/GenBank/DDBJ whole genome shotgun (WGS) entry which is preliminary data.</text>
</comment>
<protein>
    <submittedName>
        <fullName evidence="2">Uncharacterized protein</fullName>
    </submittedName>
</protein>
<proteinExistence type="predicted"/>
<reference evidence="2" key="1">
    <citation type="submission" date="2022-04" db="EMBL/GenBank/DDBJ databases">
        <title>A functionally conserved STORR gene fusion in Papaver species that diverged 16.8 million years ago.</title>
        <authorList>
            <person name="Catania T."/>
        </authorList>
    </citation>
    <scope>NUCLEOTIDE SEQUENCE</scope>
    <source>
        <strain evidence="2">S-188037</strain>
    </source>
</reference>
<keyword evidence="3" id="KW-1185">Reference proteome</keyword>
<dbReference type="AlphaFoldDB" id="A0AAD4SLI1"/>
<evidence type="ECO:0000256" key="1">
    <source>
        <dbReference type="SAM" id="Coils"/>
    </source>
</evidence>
<dbReference type="Proteomes" id="UP001202328">
    <property type="component" value="Unassembled WGS sequence"/>
</dbReference>
<name>A0AAD4SLI1_9MAGN</name>
<organism evidence="2 3">
    <name type="scientific">Papaver atlanticum</name>
    <dbReference type="NCBI Taxonomy" id="357466"/>
    <lineage>
        <taxon>Eukaryota</taxon>
        <taxon>Viridiplantae</taxon>
        <taxon>Streptophyta</taxon>
        <taxon>Embryophyta</taxon>
        <taxon>Tracheophyta</taxon>
        <taxon>Spermatophyta</taxon>
        <taxon>Magnoliopsida</taxon>
        <taxon>Ranunculales</taxon>
        <taxon>Papaveraceae</taxon>
        <taxon>Papaveroideae</taxon>
        <taxon>Papaver</taxon>
    </lineage>
</organism>
<evidence type="ECO:0000313" key="2">
    <source>
        <dbReference type="EMBL" id="KAI3912214.1"/>
    </source>
</evidence>
<dbReference type="EMBL" id="JAJJMB010009816">
    <property type="protein sequence ID" value="KAI3912214.1"/>
    <property type="molecule type" value="Genomic_DNA"/>
</dbReference>
<gene>
    <name evidence="2" type="ORF">MKW98_012025</name>
</gene>
<feature type="coiled-coil region" evidence="1">
    <location>
        <begin position="94"/>
        <end position="121"/>
    </location>
</feature>
<accession>A0AAD4SLI1</accession>
<evidence type="ECO:0000313" key="3">
    <source>
        <dbReference type="Proteomes" id="UP001202328"/>
    </source>
</evidence>